<dbReference type="SUPFAM" id="SSF50475">
    <property type="entry name" value="FMN-binding split barrel"/>
    <property type="match status" value="1"/>
</dbReference>
<name>A0A1T4SU59_9HYPH</name>
<proteinExistence type="predicted"/>
<protein>
    <recommendedName>
        <fullName evidence="1">Pyridoxamine 5'-phosphate oxidase N-terminal domain-containing protein</fullName>
    </recommendedName>
</protein>
<organism evidence="2 3">
    <name type="scientific">Enhydrobacter aerosaccus</name>
    <dbReference type="NCBI Taxonomy" id="225324"/>
    <lineage>
        <taxon>Bacteria</taxon>
        <taxon>Pseudomonadati</taxon>
        <taxon>Pseudomonadota</taxon>
        <taxon>Alphaproteobacteria</taxon>
        <taxon>Hyphomicrobiales</taxon>
        <taxon>Enhydrobacter</taxon>
    </lineage>
</organism>
<gene>
    <name evidence="2" type="ORF">SAMN02745126_05100</name>
</gene>
<keyword evidence="3" id="KW-1185">Reference proteome</keyword>
<dbReference type="Pfam" id="PF01243">
    <property type="entry name" value="PNPOx_N"/>
    <property type="match status" value="1"/>
</dbReference>
<accession>A0A1T4SU59</accession>
<dbReference type="AlphaFoldDB" id="A0A1T4SU59"/>
<dbReference type="Proteomes" id="UP000190092">
    <property type="component" value="Unassembled WGS sequence"/>
</dbReference>
<dbReference type="InterPro" id="IPR011576">
    <property type="entry name" value="Pyridox_Oxase_N"/>
</dbReference>
<evidence type="ECO:0000313" key="3">
    <source>
        <dbReference type="Proteomes" id="UP000190092"/>
    </source>
</evidence>
<sequence>MTLATCADNVPWASDVYFAASGFDLVFFSSLDSRHCRNLAVNPTCAVTVHAPVATWRNIRGLQMEGVAGLAATAGEKASALATYLDKFSFARDLMANPVSTVRTVFRAHAHVFRPARIRYLDNRLGIGARFSIDLADGTPVWPPRQEKPGLAP</sequence>
<feature type="domain" description="Pyridoxamine 5'-phosphate oxidase N-terminal" evidence="1">
    <location>
        <begin position="1"/>
        <end position="110"/>
    </location>
</feature>
<dbReference type="EMBL" id="FUWJ01000010">
    <property type="protein sequence ID" value="SKA31696.1"/>
    <property type="molecule type" value="Genomic_DNA"/>
</dbReference>
<dbReference type="STRING" id="225324.SAMN02745126_05100"/>
<reference evidence="3" key="1">
    <citation type="submission" date="2017-02" db="EMBL/GenBank/DDBJ databases">
        <authorList>
            <person name="Varghese N."/>
            <person name="Submissions S."/>
        </authorList>
    </citation>
    <scope>NUCLEOTIDE SEQUENCE [LARGE SCALE GENOMIC DNA]</scope>
    <source>
        <strain evidence="3">ATCC 27094</strain>
    </source>
</reference>
<dbReference type="Gene3D" id="2.30.110.10">
    <property type="entry name" value="Electron Transport, Fmn-binding Protein, Chain A"/>
    <property type="match status" value="1"/>
</dbReference>
<evidence type="ECO:0000313" key="2">
    <source>
        <dbReference type="EMBL" id="SKA31696.1"/>
    </source>
</evidence>
<evidence type="ECO:0000259" key="1">
    <source>
        <dbReference type="Pfam" id="PF01243"/>
    </source>
</evidence>
<dbReference type="InterPro" id="IPR012349">
    <property type="entry name" value="Split_barrel_FMN-bd"/>
</dbReference>